<proteinExistence type="predicted"/>
<accession>A0A401T470</accession>
<name>A0A401T470_CHIPU</name>
<evidence type="ECO:0000313" key="1">
    <source>
        <dbReference type="EMBL" id="GCC37466.1"/>
    </source>
</evidence>
<keyword evidence="2" id="KW-1185">Reference proteome</keyword>
<comment type="caution">
    <text evidence="1">The sequence shown here is derived from an EMBL/GenBank/DDBJ whole genome shotgun (WGS) entry which is preliminary data.</text>
</comment>
<protein>
    <submittedName>
        <fullName evidence="1">Uncharacterized protein</fullName>
    </submittedName>
</protein>
<sequence length="72" mass="7795">MIDSSSPGDTGALLSQRRNTLAHLLVKGSSGSNQSQSVSYSELVNSVQAAKLFIKKPERTLVNYCRKSTHSN</sequence>
<dbReference type="Proteomes" id="UP000287033">
    <property type="component" value="Unassembled WGS sequence"/>
</dbReference>
<dbReference type="EMBL" id="BEZZ01001004">
    <property type="protein sequence ID" value="GCC37466.1"/>
    <property type="molecule type" value="Genomic_DNA"/>
</dbReference>
<evidence type="ECO:0000313" key="2">
    <source>
        <dbReference type="Proteomes" id="UP000287033"/>
    </source>
</evidence>
<dbReference type="AlphaFoldDB" id="A0A401T470"/>
<organism evidence="1 2">
    <name type="scientific">Chiloscyllium punctatum</name>
    <name type="common">Brownbanded bambooshark</name>
    <name type="synonym">Hemiscyllium punctatum</name>
    <dbReference type="NCBI Taxonomy" id="137246"/>
    <lineage>
        <taxon>Eukaryota</taxon>
        <taxon>Metazoa</taxon>
        <taxon>Chordata</taxon>
        <taxon>Craniata</taxon>
        <taxon>Vertebrata</taxon>
        <taxon>Chondrichthyes</taxon>
        <taxon>Elasmobranchii</taxon>
        <taxon>Galeomorphii</taxon>
        <taxon>Galeoidea</taxon>
        <taxon>Orectolobiformes</taxon>
        <taxon>Hemiscylliidae</taxon>
        <taxon>Chiloscyllium</taxon>
    </lineage>
</organism>
<gene>
    <name evidence="1" type="ORF">chiPu_0015970</name>
</gene>
<reference evidence="1 2" key="1">
    <citation type="journal article" date="2018" name="Nat. Ecol. Evol.">
        <title>Shark genomes provide insights into elasmobranch evolution and the origin of vertebrates.</title>
        <authorList>
            <person name="Hara Y"/>
            <person name="Yamaguchi K"/>
            <person name="Onimaru K"/>
            <person name="Kadota M"/>
            <person name="Koyanagi M"/>
            <person name="Keeley SD"/>
            <person name="Tatsumi K"/>
            <person name="Tanaka K"/>
            <person name="Motone F"/>
            <person name="Kageyama Y"/>
            <person name="Nozu R"/>
            <person name="Adachi N"/>
            <person name="Nishimura O"/>
            <person name="Nakagawa R"/>
            <person name="Tanegashima C"/>
            <person name="Kiyatake I"/>
            <person name="Matsumoto R"/>
            <person name="Murakumo K"/>
            <person name="Nishida K"/>
            <person name="Terakita A"/>
            <person name="Kuratani S"/>
            <person name="Sato K"/>
            <person name="Hyodo S Kuraku.S."/>
        </authorList>
    </citation>
    <scope>NUCLEOTIDE SEQUENCE [LARGE SCALE GENOMIC DNA]</scope>
</reference>